<name>A0AA39KTT1_9HYME</name>
<feature type="compositionally biased region" description="Basic and acidic residues" evidence="1">
    <location>
        <begin position="74"/>
        <end position="84"/>
    </location>
</feature>
<evidence type="ECO:0000313" key="3">
    <source>
        <dbReference type="Proteomes" id="UP001168990"/>
    </source>
</evidence>
<feature type="compositionally biased region" description="Basic and acidic residues" evidence="1">
    <location>
        <begin position="51"/>
        <end position="65"/>
    </location>
</feature>
<organism evidence="2 3">
    <name type="scientific">Microctonus aethiopoides</name>
    <dbReference type="NCBI Taxonomy" id="144406"/>
    <lineage>
        <taxon>Eukaryota</taxon>
        <taxon>Metazoa</taxon>
        <taxon>Ecdysozoa</taxon>
        <taxon>Arthropoda</taxon>
        <taxon>Hexapoda</taxon>
        <taxon>Insecta</taxon>
        <taxon>Pterygota</taxon>
        <taxon>Neoptera</taxon>
        <taxon>Endopterygota</taxon>
        <taxon>Hymenoptera</taxon>
        <taxon>Apocrita</taxon>
        <taxon>Ichneumonoidea</taxon>
        <taxon>Braconidae</taxon>
        <taxon>Euphorinae</taxon>
        <taxon>Microctonus</taxon>
    </lineage>
</organism>
<dbReference type="EMBL" id="JAQQBS010000002">
    <property type="protein sequence ID" value="KAK0173678.1"/>
    <property type="molecule type" value="Genomic_DNA"/>
</dbReference>
<comment type="caution">
    <text evidence="2">The sequence shown here is derived from an EMBL/GenBank/DDBJ whole genome shotgun (WGS) entry which is preliminary data.</text>
</comment>
<protein>
    <submittedName>
        <fullName evidence="2">Uncharacterized protein</fullName>
    </submittedName>
</protein>
<reference evidence="2" key="1">
    <citation type="journal article" date="2023" name="bioRxiv">
        <title>Scaffold-level genome assemblies of two parasitoid biocontrol wasps reveal the parthenogenesis mechanism and an associated novel virus.</title>
        <authorList>
            <person name="Inwood S."/>
            <person name="Skelly J."/>
            <person name="Guhlin J."/>
            <person name="Harrop T."/>
            <person name="Goldson S."/>
            <person name="Dearden P."/>
        </authorList>
    </citation>
    <scope>NUCLEOTIDE SEQUENCE</scope>
    <source>
        <strain evidence="2">Irish</strain>
        <tissue evidence="2">Whole body</tissue>
    </source>
</reference>
<gene>
    <name evidence="2" type="ORF">PV328_006837</name>
</gene>
<proteinExistence type="predicted"/>
<dbReference type="AlphaFoldDB" id="A0AA39KTT1"/>
<accession>A0AA39KTT1</accession>
<evidence type="ECO:0000313" key="2">
    <source>
        <dbReference type="EMBL" id="KAK0173678.1"/>
    </source>
</evidence>
<dbReference type="Proteomes" id="UP001168990">
    <property type="component" value="Unassembled WGS sequence"/>
</dbReference>
<evidence type="ECO:0000256" key="1">
    <source>
        <dbReference type="SAM" id="MobiDB-lite"/>
    </source>
</evidence>
<feature type="region of interest" description="Disordered" evidence="1">
    <location>
        <begin position="51"/>
        <end position="91"/>
    </location>
</feature>
<sequence length="156" mass="17932">MADSSNNRTIDRIFHSVFTGIEWSSQQLKSSCPPREKWSWNKMWNWMDKFDKKHNDSGKLQENKETFQNLPQSKEQKIIEKFTEPNESSPSGSQYCQIKMQDPCAPCCCEIECVEPPPCTDTPPNKRSPMCECSKRKQIKIGEKCCDTCGTGLEVV</sequence>
<reference evidence="2" key="2">
    <citation type="submission" date="2023-03" db="EMBL/GenBank/DDBJ databases">
        <authorList>
            <person name="Inwood S.N."/>
            <person name="Skelly J.G."/>
            <person name="Guhlin J."/>
            <person name="Harrop T.W.R."/>
            <person name="Goldson S.G."/>
            <person name="Dearden P.K."/>
        </authorList>
    </citation>
    <scope>NUCLEOTIDE SEQUENCE</scope>
    <source>
        <strain evidence="2">Irish</strain>
        <tissue evidence="2">Whole body</tissue>
    </source>
</reference>
<keyword evidence="3" id="KW-1185">Reference proteome</keyword>